<organism evidence="1 2">
    <name type="scientific">Paraglaciecola mesophila</name>
    <dbReference type="NCBI Taxonomy" id="197222"/>
    <lineage>
        <taxon>Bacteria</taxon>
        <taxon>Pseudomonadati</taxon>
        <taxon>Pseudomonadota</taxon>
        <taxon>Gammaproteobacteria</taxon>
        <taxon>Alteromonadales</taxon>
        <taxon>Alteromonadaceae</taxon>
        <taxon>Paraglaciecola</taxon>
    </lineage>
</organism>
<evidence type="ECO:0000313" key="1">
    <source>
        <dbReference type="EMBL" id="MEM5499640.1"/>
    </source>
</evidence>
<protein>
    <recommendedName>
        <fullName evidence="3">HNH endonuclease 5 domain-containing protein</fullName>
    </recommendedName>
</protein>
<accession>A0ABU9T1D8</accession>
<proteinExistence type="predicted"/>
<evidence type="ECO:0000313" key="2">
    <source>
        <dbReference type="Proteomes" id="UP001461163"/>
    </source>
</evidence>
<keyword evidence="2" id="KW-1185">Reference proteome</keyword>
<comment type="caution">
    <text evidence="1">The sequence shown here is derived from an EMBL/GenBank/DDBJ whole genome shotgun (WGS) entry which is preliminary data.</text>
</comment>
<dbReference type="EMBL" id="JBBMQS010000016">
    <property type="protein sequence ID" value="MEM5499640.1"/>
    <property type="molecule type" value="Genomic_DNA"/>
</dbReference>
<dbReference type="RefSeq" id="WP_342882716.1">
    <property type="nucleotide sequence ID" value="NZ_JBBMQS010000016.1"/>
</dbReference>
<dbReference type="Proteomes" id="UP001461163">
    <property type="component" value="Unassembled WGS sequence"/>
</dbReference>
<sequence>MKIYKVGDKQKAVCESCQSLTGATFMLRDVPFSDGSGIVKNVLAGVCDSCKEVVLIPHQSTPAIKKQLDTQKKAVETRVPAHMVDILNLASVELGGSTDFSNALIKYYLHNLSEQKTSVKGLIKYLESDLAKGVAQKRISLKGRQVSKEIDNIKFKTSIGSTTDVLKAVVLKINDDVFVHPKTQLINSLKGVAAAFA</sequence>
<evidence type="ECO:0008006" key="3">
    <source>
        <dbReference type="Google" id="ProtNLM"/>
    </source>
</evidence>
<name>A0ABU9T1D8_9ALTE</name>
<reference evidence="1 2" key="1">
    <citation type="submission" date="2024-03" db="EMBL/GenBank/DDBJ databases">
        <title>Community enrichment and isolation of bacterial strains for fucoidan degradation.</title>
        <authorList>
            <person name="Sichert A."/>
        </authorList>
    </citation>
    <scope>NUCLEOTIDE SEQUENCE [LARGE SCALE GENOMIC DNA]</scope>
    <source>
        <strain evidence="1 2">AS12</strain>
    </source>
</reference>
<gene>
    <name evidence="1" type="ORF">WNY77_19670</name>
</gene>